<keyword evidence="3" id="KW-1185">Reference proteome</keyword>
<keyword evidence="1" id="KW-0472">Membrane</keyword>
<organism evidence="2 3">
    <name type="scientific">Mesorhizobium tianshanense</name>
    <dbReference type="NCBI Taxonomy" id="39844"/>
    <lineage>
        <taxon>Bacteria</taxon>
        <taxon>Pseudomonadati</taxon>
        <taxon>Pseudomonadota</taxon>
        <taxon>Alphaproteobacteria</taxon>
        <taxon>Hyphomicrobiales</taxon>
        <taxon>Phyllobacteriaceae</taxon>
        <taxon>Mesorhizobium</taxon>
    </lineage>
</organism>
<feature type="transmembrane region" description="Helical" evidence="1">
    <location>
        <begin position="46"/>
        <end position="67"/>
    </location>
</feature>
<evidence type="ECO:0000256" key="1">
    <source>
        <dbReference type="SAM" id="Phobius"/>
    </source>
</evidence>
<feature type="transmembrane region" description="Helical" evidence="1">
    <location>
        <begin position="112"/>
        <end position="134"/>
    </location>
</feature>
<dbReference type="EMBL" id="VLKT01000002">
    <property type="protein sequence ID" value="TWI42578.1"/>
    <property type="molecule type" value="Genomic_DNA"/>
</dbReference>
<dbReference type="RefSeq" id="WP_145711848.1">
    <property type="nucleotide sequence ID" value="NZ_BSPF01000086.1"/>
</dbReference>
<gene>
    <name evidence="2" type="ORF">IQ26_00339</name>
</gene>
<sequence>MTTDTPLKTPLHRHMQFAVSACVGVVALAIALVLCAPLAYSIGANAFFAAYTVLVVAQMPLLTGRYLSKNARATDQPVLVIFAVTLIVVAVAIVSLFQLINRGGSPHPVELIFALLSIPLGWFTIHAMTALHYAHVYWMDDEETNPGSTSKQKKPVGGLEFAGKERPDGWDFLYFSTTVGMTSQTSDTDVSTTQMRRIVFLHSIVSFFFNTVIVAAAVNLAVSLGSQ</sequence>
<dbReference type="InterPro" id="IPR009781">
    <property type="entry name" value="DUF1345"/>
</dbReference>
<name>A0A562PDU5_9HYPH</name>
<dbReference type="Pfam" id="PF07077">
    <property type="entry name" value="DUF1345"/>
    <property type="match status" value="1"/>
</dbReference>
<dbReference type="AlphaFoldDB" id="A0A562PDU5"/>
<accession>A0A562PDU5</accession>
<keyword evidence="1" id="KW-1133">Transmembrane helix</keyword>
<proteinExistence type="predicted"/>
<protein>
    <submittedName>
        <fullName evidence="2">Putative membrane protein</fullName>
    </submittedName>
</protein>
<keyword evidence="1" id="KW-0812">Transmembrane</keyword>
<feature type="transmembrane region" description="Helical" evidence="1">
    <location>
        <begin position="17"/>
        <end position="40"/>
    </location>
</feature>
<evidence type="ECO:0000313" key="3">
    <source>
        <dbReference type="Proteomes" id="UP000317122"/>
    </source>
</evidence>
<dbReference type="OrthoDB" id="64737at2"/>
<dbReference type="Proteomes" id="UP000317122">
    <property type="component" value="Unassembled WGS sequence"/>
</dbReference>
<comment type="caution">
    <text evidence="2">The sequence shown here is derived from an EMBL/GenBank/DDBJ whole genome shotgun (WGS) entry which is preliminary data.</text>
</comment>
<feature type="transmembrane region" description="Helical" evidence="1">
    <location>
        <begin position="199"/>
        <end position="222"/>
    </location>
</feature>
<evidence type="ECO:0000313" key="2">
    <source>
        <dbReference type="EMBL" id="TWI42578.1"/>
    </source>
</evidence>
<reference evidence="2 3" key="1">
    <citation type="journal article" date="2015" name="Stand. Genomic Sci.">
        <title>Genomic Encyclopedia of Bacterial and Archaeal Type Strains, Phase III: the genomes of soil and plant-associated and newly described type strains.</title>
        <authorList>
            <person name="Whitman W.B."/>
            <person name="Woyke T."/>
            <person name="Klenk H.P."/>
            <person name="Zhou Y."/>
            <person name="Lilburn T.G."/>
            <person name="Beck B.J."/>
            <person name="De Vos P."/>
            <person name="Vandamme P."/>
            <person name="Eisen J.A."/>
            <person name="Garrity G."/>
            <person name="Hugenholtz P."/>
            <person name="Kyrpides N.C."/>
        </authorList>
    </citation>
    <scope>NUCLEOTIDE SEQUENCE [LARGE SCALE GENOMIC DNA]</scope>
    <source>
        <strain evidence="2 3">CGMCC 1.2546</strain>
    </source>
</reference>
<feature type="transmembrane region" description="Helical" evidence="1">
    <location>
        <begin position="79"/>
        <end position="100"/>
    </location>
</feature>